<dbReference type="Proteomes" id="UP000618460">
    <property type="component" value="Unassembled WGS sequence"/>
</dbReference>
<proteinExistence type="predicted"/>
<gene>
    <name evidence="1" type="ORF">GCM10011351_20780</name>
</gene>
<reference evidence="1" key="2">
    <citation type="submission" date="2020-09" db="EMBL/GenBank/DDBJ databases">
        <authorList>
            <person name="Sun Q."/>
            <person name="Zhou Y."/>
        </authorList>
    </citation>
    <scope>NUCLEOTIDE SEQUENCE</scope>
    <source>
        <strain evidence="1">CGMCC 1.6333</strain>
    </source>
</reference>
<dbReference type="RefSeq" id="WP_117155520.1">
    <property type="nucleotide sequence ID" value="NZ_BMLG01000011.1"/>
</dbReference>
<organism evidence="1 2">
    <name type="scientific">Paraliobacillus quinghaiensis</name>
    <dbReference type="NCBI Taxonomy" id="470815"/>
    <lineage>
        <taxon>Bacteria</taxon>
        <taxon>Bacillati</taxon>
        <taxon>Bacillota</taxon>
        <taxon>Bacilli</taxon>
        <taxon>Bacillales</taxon>
        <taxon>Bacillaceae</taxon>
        <taxon>Paraliobacillus</taxon>
    </lineage>
</organism>
<reference evidence="1" key="1">
    <citation type="journal article" date="2014" name="Int. J. Syst. Evol. Microbiol.">
        <title>Complete genome sequence of Corynebacterium casei LMG S-19264T (=DSM 44701T), isolated from a smear-ripened cheese.</title>
        <authorList>
            <consortium name="US DOE Joint Genome Institute (JGI-PGF)"/>
            <person name="Walter F."/>
            <person name="Albersmeier A."/>
            <person name="Kalinowski J."/>
            <person name="Ruckert C."/>
        </authorList>
    </citation>
    <scope>NUCLEOTIDE SEQUENCE</scope>
    <source>
        <strain evidence="1">CGMCC 1.6333</strain>
    </source>
</reference>
<accession>A0A917WUW9</accession>
<evidence type="ECO:0000313" key="1">
    <source>
        <dbReference type="EMBL" id="GGM34620.1"/>
    </source>
</evidence>
<name>A0A917WUW9_9BACI</name>
<dbReference type="EMBL" id="BMLG01000011">
    <property type="protein sequence ID" value="GGM34620.1"/>
    <property type="molecule type" value="Genomic_DNA"/>
</dbReference>
<comment type="caution">
    <text evidence="1">The sequence shown here is derived from an EMBL/GenBank/DDBJ whole genome shotgun (WGS) entry which is preliminary data.</text>
</comment>
<protein>
    <submittedName>
        <fullName evidence="1">Uncharacterized protein</fullName>
    </submittedName>
</protein>
<dbReference type="OrthoDB" id="5522207at2"/>
<keyword evidence="2" id="KW-1185">Reference proteome</keyword>
<dbReference type="AlphaFoldDB" id="A0A917WUW9"/>
<evidence type="ECO:0000313" key="2">
    <source>
        <dbReference type="Proteomes" id="UP000618460"/>
    </source>
</evidence>
<sequence length="87" mass="9633">MTKGTRSPEVIVNASVRKVLGTEDILYFLKKHQKGEWGNISKIEEKINDAALQHGYMVVSSFVLGAETLIIKTNGERTKTSINLATN</sequence>